<gene>
    <name evidence="1" type="ORF">V5O48_012172</name>
</gene>
<keyword evidence="2" id="KW-1185">Reference proteome</keyword>
<reference evidence="1 2" key="1">
    <citation type="submission" date="2024-02" db="EMBL/GenBank/DDBJ databases">
        <title>A draft genome for the cacao thread blight pathogen Marasmius crinis-equi.</title>
        <authorList>
            <person name="Cohen S.P."/>
            <person name="Baruah I.K."/>
            <person name="Amoako-Attah I."/>
            <person name="Bukari Y."/>
            <person name="Meinhardt L.W."/>
            <person name="Bailey B.A."/>
        </authorList>
    </citation>
    <scope>NUCLEOTIDE SEQUENCE [LARGE SCALE GENOMIC DNA]</scope>
    <source>
        <strain evidence="1 2">GH-76</strain>
    </source>
</reference>
<dbReference type="EMBL" id="JBAHYK010001052">
    <property type="protein sequence ID" value="KAL0569793.1"/>
    <property type="molecule type" value="Genomic_DNA"/>
</dbReference>
<sequence length="85" mass="9717">MMVAFLWSLDTLTTILVAHSMYTYYVLNFGDLEADARIPWSFALESEVVDIITLLAQCFFGFQLWKVSRFKILPISVFVLAVAAF</sequence>
<protein>
    <submittedName>
        <fullName evidence="1">Uncharacterized protein</fullName>
    </submittedName>
</protein>
<accession>A0ABR3F3T5</accession>
<proteinExistence type="predicted"/>
<evidence type="ECO:0000313" key="2">
    <source>
        <dbReference type="Proteomes" id="UP001465976"/>
    </source>
</evidence>
<dbReference type="Proteomes" id="UP001465976">
    <property type="component" value="Unassembled WGS sequence"/>
</dbReference>
<evidence type="ECO:0000313" key="1">
    <source>
        <dbReference type="EMBL" id="KAL0569793.1"/>
    </source>
</evidence>
<name>A0ABR3F3T5_9AGAR</name>
<organism evidence="1 2">
    <name type="scientific">Marasmius crinis-equi</name>
    <dbReference type="NCBI Taxonomy" id="585013"/>
    <lineage>
        <taxon>Eukaryota</taxon>
        <taxon>Fungi</taxon>
        <taxon>Dikarya</taxon>
        <taxon>Basidiomycota</taxon>
        <taxon>Agaricomycotina</taxon>
        <taxon>Agaricomycetes</taxon>
        <taxon>Agaricomycetidae</taxon>
        <taxon>Agaricales</taxon>
        <taxon>Marasmiineae</taxon>
        <taxon>Marasmiaceae</taxon>
        <taxon>Marasmius</taxon>
    </lineage>
</organism>
<comment type="caution">
    <text evidence="1">The sequence shown here is derived from an EMBL/GenBank/DDBJ whole genome shotgun (WGS) entry which is preliminary data.</text>
</comment>
<feature type="non-terminal residue" evidence="1">
    <location>
        <position position="85"/>
    </location>
</feature>